<protein>
    <recommendedName>
        <fullName evidence="2">PH domain-containing protein</fullName>
    </recommendedName>
</protein>
<dbReference type="InterPro" id="IPR001849">
    <property type="entry name" value="PH_domain"/>
</dbReference>
<feature type="compositionally biased region" description="Basic and acidic residues" evidence="1">
    <location>
        <begin position="169"/>
        <end position="184"/>
    </location>
</feature>
<dbReference type="GO" id="GO:0030833">
    <property type="term" value="P:regulation of actin filament polymerization"/>
    <property type="evidence" value="ECO:0007669"/>
    <property type="project" value="TreeGrafter"/>
</dbReference>
<dbReference type="PROSITE" id="PS50003">
    <property type="entry name" value="PH_DOMAIN"/>
    <property type="match status" value="1"/>
</dbReference>
<dbReference type="GO" id="GO:0005884">
    <property type="term" value="C:actin filament"/>
    <property type="evidence" value="ECO:0007669"/>
    <property type="project" value="TreeGrafter"/>
</dbReference>
<dbReference type="SUPFAM" id="SSF55753">
    <property type="entry name" value="Actin depolymerizing proteins"/>
    <property type="match status" value="1"/>
</dbReference>
<sequence>MACDLTDPAIAKTYQEIISGSPTNWLLLGYNDTRDKISLYTSGEDGLEGLRDALTDEVLYGFVRLDGLDPPQNILVTYVSEQVSGSAPRRAPTPPSTSGNEEGEGPASAVPKAMTQQVEMSEDTVLTPPPEAERPVPTGPSPEEIEEERRREQQAREEAETLRKRKERQAKAEEEDRKRKEALKQRMLQAQKDARDGGAVQGYLTVQGQKNYLWQRRWYSLKDKSLSLYRSDVDLEPRTTLPLSKGALVNVTDADKEVLIPNSFKVELANDQAPWYFFADDLEAVKSDEEYGGK</sequence>
<proteinExistence type="predicted"/>
<dbReference type="PANTHER" id="PTHR10829">
    <property type="entry name" value="CORTACTIN AND DREBRIN"/>
    <property type="match status" value="1"/>
</dbReference>
<evidence type="ECO:0000313" key="3">
    <source>
        <dbReference type="EMBL" id="RKP15268.1"/>
    </source>
</evidence>
<dbReference type="SUPFAM" id="SSF50729">
    <property type="entry name" value="PH domain-like"/>
    <property type="match status" value="1"/>
</dbReference>
<feature type="domain" description="PH" evidence="2">
    <location>
        <begin position="197"/>
        <end position="294"/>
    </location>
</feature>
<dbReference type="Gene3D" id="2.30.29.30">
    <property type="entry name" value="Pleckstrin-homology domain (PH domain)/Phosphotyrosine-binding domain (PTB)"/>
    <property type="match status" value="1"/>
</dbReference>
<organism evidence="3 4">
    <name type="scientific">Piptocephalis cylindrospora</name>
    <dbReference type="NCBI Taxonomy" id="1907219"/>
    <lineage>
        <taxon>Eukaryota</taxon>
        <taxon>Fungi</taxon>
        <taxon>Fungi incertae sedis</taxon>
        <taxon>Zoopagomycota</taxon>
        <taxon>Zoopagomycotina</taxon>
        <taxon>Zoopagomycetes</taxon>
        <taxon>Zoopagales</taxon>
        <taxon>Piptocephalidaceae</taxon>
        <taxon>Piptocephalis</taxon>
    </lineage>
</organism>
<dbReference type="GO" id="GO:0030864">
    <property type="term" value="C:cortical actin cytoskeleton"/>
    <property type="evidence" value="ECO:0007669"/>
    <property type="project" value="TreeGrafter"/>
</dbReference>
<dbReference type="AlphaFoldDB" id="A0A4P9Y832"/>
<dbReference type="PANTHER" id="PTHR10829:SF25">
    <property type="entry name" value="DREBRIN-LIKE PROTEIN"/>
    <property type="match status" value="1"/>
</dbReference>
<dbReference type="GO" id="GO:0051015">
    <property type="term" value="F:actin filament binding"/>
    <property type="evidence" value="ECO:0007669"/>
    <property type="project" value="TreeGrafter"/>
</dbReference>
<dbReference type="Pfam" id="PF00169">
    <property type="entry name" value="PH"/>
    <property type="match status" value="1"/>
</dbReference>
<feature type="compositionally biased region" description="Basic and acidic residues" evidence="1">
    <location>
        <begin position="147"/>
        <end position="162"/>
    </location>
</feature>
<dbReference type="InterPro" id="IPR011993">
    <property type="entry name" value="PH-like_dom_sf"/>
</dbReference>
<gene>
    <name evidence="3" type="ORF">BJ684DRAFT_14465</name>
</gene>
<reference evidence="4" key="1">
    <citation type="journal article" date="2018" name="Nat. Microbiol.">
        <title>Leveraging single-cell genomics to expand the fungal tree of life.</title>
        <authorList>
            <person name="Ahrendt S.R."/>
            <person name="Quandt C.A."/>
            <person name="Ciobanu D."/>
            <person name="Clum A."/>
            <person name="Salamov A."/>
            <person name="Andreopoulos B."/>
            <person name="Cheng J.F."/>
            <person name="Woyke T."/>
            <person name="Pelin A."/>
            <person name="Henrissat B."/>
            <person name="Reynolds N.K."/>
            <person name="Benny G.L."/>
            <person name="Smith M.E."/>
            <person name="James T.Y."/>
            <person name="Grigoriev I.V."/>
        </authorList>
    </citation>
    <scope>NUCLEOTIDE SEQUENCE [LARGE SCALE GENOMIC DNA]</scope>
</reference>
<dbReference type="OrthoDB" id="2123378at2759"/>
<keyword evidence="4" id="KW-1185">Reference proteome</keyword>
<evidence type="ECO:0000259" key="2">
    <source>
        <dbReference type="PROSITE" id="PS50003"/>
    </source>
</evidence>
<name>A0A4P9Y832_9FUNG</name>
<dbReference type="EMBL" id="KZ987744">
    <property type="protein sequence ID" value="RKP15268.1"/>
    <property type="molecule type" value="Genomic_DNA"/>
</dbReference>
<feature type="region of interest" description="Disordered" evidence="1">
    <location>
        <begin position="80"/>
        <end position="194"/>
    </location>
</feature>
<dbReference type="Proteomes" id="UP000267251">
    <property type="component" value="Unassembled WGS sequence"/>
</dbReference>
<dbReference type="Pfam" id="PF00241">
    <property type="entry name" value="Cofilin_ADF"/>
    <property type="match status" value="1"/>
</dbReference>
<dbReference type="InterPro" id="IPR002108">
    <property type="entry name" value="ADF-H"/>
</dbReference>
<dbReference type="Gene3D" id="3.40.20.10">
    <property type="entry name" value="Severin"/>
    <property type="match status" value="1"/>
</dbReference>
<evidence type="ECO:0000313" key="4">
    <source>
        <dbReference type="Proteomes" id="UP000267251"/>
    </source>
</evidence>
<dbReference type="InterPro" id="IPR029006">
    <property type="entry name" value="ADF-H/Gelsolin-like_dom_sf"/>
</dbReference>
<dbReference type="CDD" id="cd00821">
    <property type="entry name" value="PH"/>
    <property type="match status" value="1"/>
</dbReference>
<evidence type="ECO:0000256" key="1">
    <source>
        <dbReference type="SAM" id="MobiDB-lite"/>
    </source>
</evidence>
<accession>A0A4P9Y832</accession>